<organism evidence="1 2">
    <name type="scientific">Candidatus Komeilibacteria bacterium RIFCSPLOWO2_01_FULL_45_10</name>
    <dbReference type="NCBI Taxonomy" id="1798550"/>
    <lineage>
        <taxon>Bacteria</taxon>
        <taxon>Candidatus Komeiliibacteriota</taxon>
    </lineage>
</organism>
<dbReference type="STRING" id="1798550.A2927_01940"/>
<proteinExistence type="predicted"/>
<evidence type="ECO:0000313" key="2">
    <source>
        <dbReference type="Proteomes" id="UP000178849"/>
    </source>
</evidence>
<dbReference type="Proteomes" id="UP000178849">
    <property type="component" value="Unassembled WGS sequence"/>
</dbReference>
<dbReference type="EMBL" id="MHKL01000035">
    <property type="protein sequence ID" value="OGY88877.1"/>
    <property type="molecule type" value="Genomic_DNA"/>
</dbReference>
<comment type="caution">
    <text evidence="1">The sequence shown here is derived from an EMBL/GenBank/DDBJ whole genome shotgun (WGS) entry which is preliminary data.</text>
</comment>
<sequence length="89" mass="10237">LKLALGRRADKFARKLPQKQEGQIGRKLAELLAEPFPNDSERLKGMDLSRVDVGEYRIIYRVRGDVLDVPIIGKRNDDEVYKRLKRMGG</sequence>
<dbReference type="SUPFAM" id="SSF143011">
    <property type="entry name" value="RelE-like"/>
    <property type="match status" value="1"/>
</dbReference>
<feature type="non-terminal residue" evidence="1">
    <location>
        <position position="1"/>
    </location>
</feature>
<protein>
    <submittedName>
        <fullName evidence="1">Addiction module toxin RelE</fullName>
    </submittedName>
</protein>
<name>A0A1G2BKZ3_9BACT</name>
<evidence type="ECO:0000313" key="1">
    <source>
        <dbReference type="EMBL" id="OGY88877.1"/>
    </source>
</evidence>
<dbReference type="Gene3D" id="3.30.2310.20">
    <property type="entry name" value="RelE-like"/>
    <property type="match status" value="1"/>
</dbReference>
<dbReference type="AlphaFoldDB" id="A0A1G2BKZ3"/>
<dbReference type="InterPro" id="IPR035093">
    <property type="entry name" value="RelE/ParE_toxin_dom_sf"/>
</dbReference>
<gene>
    <name evidence="1" type="ORF">A2927_01940</name>
</gene>
<accession>A0A1G2BKZ3</accession>
<reference evidence="1 2" key="1">
    <citation type="journal article" date="2016" name="Nat. Commun.">
        <title>Thousands of microbial genomes shed light on interconnected biogeochemical processes in an aquifer system.</title>
        <authorList>
            <person name="Anantharaman K."/>
            <person name="Brown C.T."/>
            <person name="Hug L.A."/>
            <person name="Sharon I."/>
            <person name="Castelle C.J."/>
            <person name="Probst A.J."/>
            <person name="Thomas B.C."/>
            <person name="Singh A."/>
            <person name="Wilkins M.J."/>
            <person name="Karaoz U."/>
            <person name="Brodie E.L."/>
            <person name="Williams K.H."/>
            <person name="Hubbard S.S."/>
            <person name="Banfield J.F."/>
        </authorList>
    </citation>
    <scope>NUCLEOTIDE SEQUENCE [LARGE SCALE GENOMIC DNA]</scope>
</reference>